<proteinExistence type="predicted"/>
<reference evidence="1 2" key="1">
    <citation type="journal article" date="2005" name="Nature">
        <title>The genome of the social amoeba Dictyostelium discoideum.</title>
        <authorList>
            <consortium name="The Dictyostelium discoideum Sequencing Consortium"/>
            <person name="Eichinger L."/>
            <person name="Pachebat J.A."/>
            <person name="Glockner G."/>
            <person name="Rajandream M.A."/>
            <person name="Sucgang R."/>
            <person name="Berriman M."/>
            <person name="Song J."/>
            <person name="Olsen R."/>
            <person name="Szafranski K."/>
            <person name="Xu Q."/>
            <person name="Tunggal B."/>
            <person name="Kummerfeld S."/>
            <person name="Madera M."/>
            <person name="Konfortov B.A."/>
            <person name="Rivero F."/>
            <person name="Bankier A.T."/>
            <person name="Lehmann R."/>
            <person name="Hamlin N."/>
            <person name="Davies R."/>
            <person name="Gaudet P."/>
            <person name="Fey P."/>
            <person name="Pilcher K."/>
            <person name="Chen G."/>
            <person name="Saunders D."/>
            <person name="Sodergren E."/>
            <person name="Davis P."/>
            <person name="Kerhornou A."/>
            <person name="Nie X."/>
            <person name="Hall N."/>
            <person name="Anjard C."/>
            <person name="Hemphill L."/>
            <person name="Bason N."/>
            <person name="Farbrother P."/>
            <person name="Desany B."/>
            <person name="Just E."/>
            <person name="Morio T."/>
            <person name="Rost R."/>
            <person name="Churcher C."/>
            <person name="Cooper J."/>
            <person name="Haydock S."/>
            <person name="van Driessche N."/>
            <person name="Cronin A."/>
            <person name="Goodhead I."/>
            <person name="Muzny D."/>
            <person name="Mourier T."/>
            <person name="Pain A."/>
            <person name="Lu M."/>
            <person name="Harper D."/>
            <person name="Lindsay R."/>
            <person name="Hauser H."/>
            <person name="James K."/>
            <person name="Quiles M."/>
            <person name="Madan Babu M."/>
            <person name="Saito T."/>
            <person name="Buchrieser C."/>
            <person name="Wardroper A."/>
            <person name="Felder M."/>
            <person name="Thangavelu M."/>
            <person name="Johnson D."/>
            <person name="Knights A."/>
            <person name="Loulseged H."/>
            <person name="Mungall K."/>
            <person name="Oliver K."/>
            <person name="Price C."/>
            <person name="Quail M.A."/>
            <person name="Urushihara H."/>
            <person name="Hernandez J."/>
            <person name="Rabbinowitsch E."/>
            <person name="Steffen D."/>
            <person name="Sanders M."/>
            <person name="Ma J."/>
            <person name="Kohara Y."/>
            <person name="Sharp S."/>
            <person name="Simmonds M."/>
            <person name="Spiegler S."/>
            <person name="Tivey A."/>
            <person name="Sugano S."/>
            <person name="White B."/>
            <person name="Walker D."/>
            <person name="Woodward J."/>
            <person name="Winckler T."/>
            <person name="Tanaka Y."/>
            <person name="Shaulsky G."/>
            <person name="Schleicher M."/>
            <person name="Weinstock G."/>
            <person name="Rosenthal A."/>
            <person name="Cox E.C."/>
            <person name="Chisholm R.L."/>
            <person name="Gibbs R."/>
            <person name="Loomis W.F."/>
            <person name="Platzer M."/>
            <person name="Kay R.R."/>
            <person name="Williams J."/>
            <person name="Dear P.H."/>
            <person name="Noegel A.A."/>
            <person name="Barrell B."/>
            <person name="Kuspa A."/>
        </authorList>
    </citation>
    <scope>NUCLEOTIDE SEQUENCE [LARGE SCALE GENOMIC DNA]</scope>
    <source>
        <strain evidence="1 2">AX4</strain>
    </source>
</reference>
<sequence>MLFKSISQIINSKPLNLVNKINTNTNENGLNFKQNEISSTDLYAKSLFFVKPCYCF</sequence>
<accession>Q8T2R1</accession>
<gene>
    <name evidence="1" type="ORF">DDB_G0275131</name>
</gene>
<dbReference type="VEuPathDB" id="AmoebaDB:DDB_G0275131"/>
<dbReference type="RefSeq" id="XP_643714.1">
    <property type="nucleotide sequence ID" value="XM_638622.1"/>
</dbReference>
<evidence type="ECO:0000313" key="2">
    <source>
        <dbReference type="Proteomes" id="UP000002195"/>
    </source>
</evidence>
<dbReference type="KEGG" id="ddi:DDB_G0275131"/>
<accession>Q554J7</accession>
<name>Q8T2R1_DICDI</name>
<protein>
    <submittedName>
        <fullName evidence="1">Uncharacterized protein</fullName>
    </submittedName>
</protein>
<dbReference type="AlphaFoldDB" id="Q8T2R1"/>
<comment type="caution">
    <text evidence="1">The sequence shown here is derived from an EMBL/GenBank/DDBJ whole genome shotgun (WGS) entry which is preliminary data.</text>
</comment>
<dbReference type="dictyBase" id="DDB_G0275131"/>
<keyword evidence="2" id="KW-1185">Reference proteome</keyword>
<dbReference type="PaxDb" id="44689-DDB0167512"/>
<dbReference type="InParanoid" id="Q8T2R1"/>
<evidence type="ECO:0000313" key="1">
    <source>
        <dbReference type="EMBL" id="EAL69846.1"/>
    </source>
</evidence>
<dbReference type="HOGENOM" id="CLU_3018270_0_0_1"/>
<dbReference type="EMBL" id="AAFI02000013">
    <property type="protein sequence ID" value="EAL69846.1"/>
    <property type="molecule type" value="Genomic_DNA"/>
</dbReference>
<dbReference type="GeneID" id="8619754"/>
<organism evidence="1 2">
    <name type="scientific">Dictyostelium discoideum</name>
    <name type="common">Social amoeba</name>
    <dbReference type="NCBI Taxonomy" id="44689"/>
    <lineage>
        <taxon>Eukaryota</taxon>
        <taxon>Amoebozoa</taxon>
        <taxon>Evosea</taxon>
        <taxon>Eumycetozoa</taxon>
        <taxon>Dictyostelia</taxon>
        <taxon>Dictyosteliales</taxon>
        <taxon>Dictyosteliaceae</taxon>
        <taxon>Dictyostelium</taxon>
    </lineage>
</organism>
<dbReference type="Proteomes" id="UP000002195">
    <property type="component" value="Unassembled WGS sequence"/>
</dbReference>